<dbReference type="EMBL" id="JACRSV010000002">
    <property type="protein sequence ID" value="MBC8560172.1"/>
    <property type="molecule type" value="Genomic_DNA"/>
</dbReference>
<dbReference type="InterPro" id="IPR006674">
    <property type="entry name" value="HD_domain"/>
</dbReference>
<dbReference type="Gene3D" id="1.10.3210.10">
    <property type="entry name" value="Hypothetical protein af1432"/>
    <property type="match status" value="1"/>
</dbReference>
<dbReference type="InterPro" id="IPR011545">
    <property type="entry name" value="DEAD/DEAH_box_helicase_dom"/>
</dbReference>
<protein>
    <submittedName>
        <fullName evidence="2">CRISPR-associated endonuclease Cas3</fullName>
    </submittedName>
</protein>
<reference evidence="2" key="1">
    <citation type="submission" date="2020-08" db="EMBL/GenBank/DDBJ databases">
        <title>Genome public.</title>
        <authorList>
            <person name="Liu C."/>
            <person name="Sun Q."/>
        </authorList>
    </citation>
    <scope>NUCLEOTIDE SEQUENCE</scope>
    <source>
        <strain evidence="2">NSJ-33</strain>
    </source>
</reference>
<dbReference type="Proteomes" id="UP000610760">
    <property type="component" value="Unassembled WGS sequence"/>
</dbReference>
<evidence type="ECO:0000313" key="3">
    <source>
        <dbReference type="Proteomes" id="UP000610760"/>
    </source>
</evidence>
<dbReference type="NCBIfam" id="TIGR01596">
    <property type="entry name" value="cas3_HD"/>
    <property type="match status" value="1"/>
</dbReference>
<dbReference type="Pfam" id="PF01966">
    <property type="entry name" value="HD"/>
    <property type="match status" value="1"/>
</dbReference>
<keyword evidence="3" id="KW-1185">Reference proteome</keyword>
<keyword evidence="2" id="KW-0540">Nuclease</keyword>
<name>A0A926E350_9FIRM</name>
<sequence>MFQFFPGREVLRMGGGEFPDGKDFSKGESGHPFIAHKSEDGAREEPILEHLLKTARLAREFAGVFGAGDLGELAAMGHDTGKYSREFKRRIRENGPRVDHSTAGAKELYRLGSAEAALCVAGHHVGLPEEGSPGDLPDKPSLFGRLKREIPNYSAFAGEVIFSPPGKRVFETEFERMFFTRMLFSALTDADYLATEDFMTGGKVTRGGYDGIPALLAAFERYAEEKKWDAPKNDLKWMRRDILGWCRKAARGERGLYSLTAPPGAGKATASLAFALHHGVKHGLRRVIYVIPHTSLIEQTAKKFREILGAGNVLEHHSGASFDKDDDGFDDKLRLSAENWDAPVIVTTGAEFFGSLYGRRPSQCRKLHNIAGSAVIFDEPQTIPLKVLRPCVKAIGALVRDYGVTAVLCTATQPALGRFFPEGMKVREICPDQEGLYKRFRRAKLLPVGKQSLGAVAGRMSGMEAALAVLTTRKQAYELFAALPKHGRFHLSALMCPAHRLEVLGEIKRRLKDPEKPPCRVAATSLIEVGAELDFPAVFRTEAGLDSILRAAGLCNREGENPLEESFVYIFEPEDTPPASLKKYIAIYRETAERAEDLGSPEAVKAYFDALHQWEEDVLGERGMDEENILRIIEDGFQGGKMPFLEVDRRFQLMSGHTKAVLIPWDGKARKIRRALLQGKLSRKRLREAGPYLVNVYPGHFEALKRAGAILTVGKDLAVLATETIGEEPAVYSKETGLSLLEEDFTQG</sequence>
<keyword evidence="2" id="KW-0255">Endonuclease</keyword>
<dbReference type="GO" id="GO:0003676">
    <property type="term" value="F:nucleic acid binding"/>
    <property type="evidence" value="ECO:0007669"/>
    <property type="project" value="InterPro"/>
</dbReference>
<organism evidence="2 3">
    <name type="scientific">Fumia xinanensis</name>
    <dbReference type="NCBI Taxonomy" id="2763659"/>
    <lineage>
        <taxon>Bacteria</taxon>
        <taxon>Bacillati</taxon>
        <taxon>Bacillota</taxon>
        <taxon>Clostridia</taxon>
        <taxon>Eubacteriales</taxon>
        <taxon>Oscillospiraceae</taxon>
        <taxon>Fumia</taxon>
    </lineage>
</organism>
<dbReference type="AlphaFoldDB" id="A0A926E350"/>
<comment type="caution">
    <text evidence="2">The sequence shown here is derived from an EMBL/GenBank/DDBJ whole genome shotgun (WGS) entry which is preliminary data.</text>
</comment>
<evidence type="ECO:0000259" key="1">
    <source>
        <dbReference type="PROSITE" id="PS51643"/>
    </source>
</evidence>
<dbReference type="Gene3D" id="3.40.50.300">
    <property type="entry name" value="P-loop containing nucleotide triphosphate hydrolases"/>
    <property type="match status" value="1"/>
</dbReference>
<gene>
    <name evidence="2" type="ORF">H8710_08845</name>
</gene>
<dbReference type="GO" id="GO:0004519">
    <property type="term" value="F:endonuclease activity"/>
    <property type="evidence" value="ECO:0007669"/>
    <property type="project" value="UniProtKB-KW"/>
</dbReference>
<dbReference type="RefSeq" id="WP_249295163.1">
    <property type="nucleotide sequence ID" value="NZ_JACRSV010000002.1"/>
</dbReference>
<accession>A0A926E350</accession>
<dbReference type="SUPFAM" id="SSF52540">
    <property type="entry name" value="P-loop containing nucleoside triphosphate hydrolases"/>
    <property type="match status" value="2"/>
</dbReference>
<dbReference type="InterPro" id="IPR006483">
    <property type="entry name" value="CRISPR-assoc_Cas3_HD"/>
</dbReference>
<evidence type="ECO:0000313" key="2">
    <source>
        <dbReference type="EMBL" id="MBC8560172.1"/>
    </source>
</evidence>
<proteinExistence type="predicted"/>
<dbReference type="GO" id="GO:0005524">
    <property type="term" value="F:ATP binding"/>
    <property type="evidence" value="ECO:0007669"/>
    <property type="project" value="InterPro"/>
</dbReference>
<keyword evidence="2" id="KW-0378">Hydrolase</keyword>
<dbReference type="InterPro" id="IPR027417">
    <property type="entry name" value="P-loop_NTPase"/>
</dbReference>
<dbReference type="CDD" id="cd09641">
    <property type="entry name" value="Cas3''_I"/>
    <property type="match status" value="1"/>
</dbReference>
<dbReference type="PROSITE" id="PS51643">
    <property type="entry name" value="HD_CAS3"/>
    <property type="match status" value="1"/>
</dbReference>
<dbReference type="SUPFAM" id="SSF109604">
    <property type="entry name" value="HD-domain/PDEase-like"/>
    <property type="match status" value="1"/>
</dbReference>
<feature type="domain" description="HD Cas3-type" evidence="1">
    <location>
        <begin position="40"/>
        <end position="193"/>
    </location>
</feature>
<dbReference type="Pfam" id="PF00270">
    <property type="entry name" value="DEAD"/>
    <property type="match status" value="1"/>
</dbReference>
<dbReference type="CDD" id="cd17930">
    <property type="entry name" value="DEXHc_cas3"/>
    <property type="match status" value="1"/>
</dbReference>